<dbReference type="GO" id="GO:0019062">
    <property type="term" value="P:virion attachment to host cell"/>
    <property type="evidence" value="ECO:0007669"/>
    <property type="project" value="UniProtKB-KW"/>
</dbReference>
<keyword evidence="2" id="KW-1168">Fusion of virus membrane with host membrane</keyword>
<accession>Q77670</accession>
<proteinExistence type="predicted"/>
<dbReference type="SUPFAM" id="SSF56502">
    <property type="entry name" value="gp120 core"/>
    <property type="match status" value="1"/>
</dbReference>
<evidence type="ECO:0000313" key="12">
    <source>
        <dbReference type="EMBL" id="AAA75231.1"/>
    </source>
</evidence>
<evidence type="ECO:0000256" key="5">
    <source>
        <dbReference type="ARBA" id="ARBA00022804"/>
    </source>
</evidence>
<evidence type="ECO:0000256" key="6">
    <source>
        <dbReference type="ARBA" id="ARBA00022844"/>
    </source>
</evidence>
<dbReference type="GO" id="GO:0055036">
    <property type="term" value="C:virion membrane"/>
    <property type="evidence" value="ECO:0007669"/>
    <property type="project" value="UniProtKB-SubCell"/>
</dbReference>
<name>Q77670_HV1</name>
<dbReference type="InterPro" id="IPR000777">
    <property type="entry name" value="HIV1_Gp120"/>
</dbReference>
<organism evidence="12">
    <name type="scientific">Human immunodeficiency virus type 1</name>
    <name type="common">HIV-1</name>
    <dbReference type="NCBI Taxonomy" id="11676"/>
    <lineage>
        <taxon>Viruses</taxon>
        <taxon>Riboviria</taxon>
        <taxon>Pararnavirae</taxon>
        <taxon>Artverviricota</taxon>
        <taxon>Revtraviricetes</taxon>
        <taxon>Ortervirales</taxon>
        <taxon>Retroviridae</taxon>
        <taxon>Orthoretrovirinae</taxon>
        <taxon>Lentivirus</taxon>
        <taxon>Lentivirus humimdef1</taxon>
    </lineage>
</organism>
<keyword evidence="9" id="KW-0325">Glycoprotein</keyword>
<keyword evidence="7" id="KW-0472">Membrane</keyword>
<dbReference type="Gene3D" id="2.170.40.20">
    <property type="entry name" value="Human immunodeficiency virus 1, Gp160, envelope glycoprotein"/>
    <property type="match status" value="1"/>
</dbReference>
<evidence type="ECO:0000256" key="8">
    <source>
        <dbReference type="ARBA" id="ARBA00023157"/>
    </source>
</evidence>
<organismHost>
    <name type="scientific">Homo sapiens</name>
    <name type="common">Human</name>
    <dbReference type="NCBI Taxonomy" id="9606"/>
</organismHost>
<keyword evidence="6" id="KW-0946">Virion</keyword>
<dbReference type="EMBL" id="L16616">
    <property type="protein sequence ID" value="AAA75231.1"/>
    <property type="molecule type" value="Genomic_DNA"/>
</dbReference>
<dbReference type="GO" id="GO:0039663">
    <property type="term" value="P:membrane fusion involved in viral entry into host cell"/>
    <property type="evidence" value="ECO:0007669"/>
    <property type="project" value="UniProtKB-KW"/>
</dbReference>
<keyword evidence="8" id="KW-1015">Disulfide bond</keyword>
<evidence type="ECO:0000256" key="1">
    <source>
        <dbReference type="ARBA" id="ARBA00004182"/>
    </source>
</evidence>
<keyword evidence="4" id="KW-1162">Viral penetration into host cytoplasm</keyword>
<dbReference type="InterPro" id="IPR036377">
    <property type="entry name" value="Gp120_core_sf"/>
</dbReference>
<evidence type="ECO:0000256" key="2">
    <source>
        <dbReference type="ARBA" id="ARBA00022506"/>
    </source>
</evidence>
<protein>
    <submittedName>
        <fullName evidence="12">Envelope protein</fullName>
    </submittedName>
</protein>
<dbReference type="GO" id="GO:0019031">
    <property type="term" value="C:viral envelope"/>
    <property type="evidence" value="ECO:0007669"/>
    <property type="project" value="UniProtKB-KW"/>
</dbReference>
<feature type="non-terminal residue" evidence="12">
    <location>
        <position position="1"/>
    </location>
</feature>
<sequence length="37" mass="4073">CTRPNNNTIKSIRIRRGPGRAVIAATEIIGDIRKAHC</sequence>
<dbReference type="Pfam" id="PF00516">
    <property type="entry name" value="GP120"/>
    <property type="match status" value="1"/>
</dbReference>
<evidence type="ECO:0000256" key="7">
    <source>
        <dbReference type="ARBA" id="ARBA00023136"/>
    </source>
</evidence>
<comment type="subcellular location">
    <subcellularLocation>
        <location evidence="1">Virion membrane</location>
    </subcellularLocation>
</comment>
<keyword evidence="10" id="KW-1160">Virus entry into host cell</keyword>
<evidence type="ECO:0000256" key="3">
    <source>
        <dbReference type="ARBA" id="ARBA00022581"/>
    </source>
</evidence>
<keyword evidence="5" id="KW-1161">Viral attachment to host cell</keyword>
<evidence type="ECO:0000256" key="10">
    <source>
        <dbReference type="ARBA" id="ARBA00023296"/>
    </source>
</evidence>
<gene>
    <name evidence="12" type="primary">env</name>
</gene>
<dbReference type="GO" id="GO:0046718">
    <property type="term" value="P:symbiont entry into host cell"/>
    <property type="evidence" value="ECO:0007669"/>
    <property type="project" value="UniProtKB-KW"/>
</dbReference>
<evidence type="ECO:0000256" key="4">
    <source>
        <dbReference type="ARBA" id="ARBA00022595"/>
    </source>
</evidence>
<keyword evidence="12" id="KW-0261">Viral envelope protein</keyword>
<feature type="non-terminal residue" evidence="12">
    <location>
        <position position="37"/>
    </location>
</feature>
<keyword evidence="3" id="KW-0945">Host-virus interaction</keyword>
<reference evidence="12" key="1">
    <citation type="journal article" date="1992" name="Rev. Argent. Microbiol.">
        <title>Molecular analysis of the principal neutralization epitope (V3 loop) of human immunodeficiency virus type 1 in Argentina.</title>
        <authorList>
            <person name="Gomez Carrillo M."/>
            <person name="Piccardo C."/>
            <person name="Libonatti O."/>
        </authorList>
    </citation>
    <scope>NUCLEOTIDE SEQUENCE</scope>
</reference>
<feature type="domain" description="Human immunodeficiency virus 1 envelope glycoprotein Gp120" evidence="11">
    <location>
        <begin position="1"/>
        <end position="37"/>
    </location>
</feature>
<evidence type="ECO:0000259" key="11">
    <source>
        <dbReference type="Pfam" id="PF00516"/>
    </source>
</evidence>
<evidence type="ECO:0000256" key="9">
    <source>
        <dbReference type="ARBA" id="ARBA00023180"/>
    </source>
</evidence>